<evidence type="ECO:0000256" key="2">
    <source>
        <dbReference type="SAM" id="MobiDB-lite"/>
    </source>
</evidence>
<sequence>MYYHPGLVETLKSIAADSDHEHQADSKELLEKITPAAAILPPPPPLLPPPLAPPTATSAAPPAPPAPPATAAATAELAKMSQRLEDIHRDVRGQPTAELEKLPAENGELKRKCAEFQAKVDGIERLLGGSASPVVDLTSGDGASVTPAPGKRSALSLVAEEREESGRLLKKIKLERDDAKDELEDAQELAGDLHKSENNKMSIIDGLEARIKELERAASR</sequence>
<reference evidence="3 4" key="1">
    <citation type="journal article" date="2023" name="Commun. Biol.">
        <title>Genome analysis of Parmales, the sister group of diatoms, reveals the evolutionary specialization of diatoms from phago-mixotrophs to photoautotrophs.</title>
        <authorList>
            <person name="Ban H."/>
            <person name="Sato S."/>
            <person name="Yoshikawa S."/>
            <person name="Yamada K."/>
            <person name="Nakamura Y."/>
            <person name="Ichinomiya M."/>
            <person name="Sato N."/>
            <person name="Blanc-Mathieu R."/>
            <person name="Endo H."/>
            <person name="Kuwata A."/>
            <person name="Ogata H."/>
        </authorList>
    </citation>
    <scope>NUCLEOTIDE SEQUENCE [LARGE SCALE GENOMIC DNA]</scope>
</reference>
<feature type="compositionally biased region" description="Pro residues" evidence="2">
    <location>
        <begin position="40"/>
        <end position="53"/>
    </location>
</feature>
<comment type="caution">
    <text evidence="3">The sequence shown here is derived from an EMBL/GenBank/DDBJ whole genome shotgun (WGS) entry which is preliminary data.</text>
</comment>
<dbReference type="EMBL" id="BRYB01003700">
    <property type="protein sequence ID" value="GMI19225.1"/>
    <property type="molecule type" value="Genomic_DNA"/>
</dbReference>
<organism evidence="3 4">
    <name type="scientific">Tetraparma gracilis</name>
    <dbReference type="NCBI Taxonomy" id="2962635"/>
    <lineage>
        <taxon>Eukaryota</taxon>
        <taxon>Sar</taxon>
        <taxon>Stramenopiles</taxon>
        <taxon>Ochrophyta</taxon>
        <taxon>Bolidophyceae</taxon>
        <taxon>Parmales</taxon>
        <taxon>Triparmaceae</taxon>
        <taxon>Tetraparma</taxon>
    </lineage>
</organism>
<feature type="region of interest" description="Disordered" evidence="2">
    <location>
        <begin position="131"/>
        <end position="159"/>
    </location>
</feature>
<accession>A0ABQ6M4I5</accession>
<feature type="coiled-coil region" evidence="1">
    <location>
        <begin position="162"/>
        <end position="217"/>
    </location>
</feature>
<feature type="region of interest" description="Disordered" evidence="2">
    <location>
        <begin position="34"/>
        <end position="74"/>
    </location>
</feature>
<proteinExistence type="predicted"/>
<gene>
    <name evidence="3" type="ORF">TeGR_g5705</name>
</gene>
<evidence type="ECO:0000313" key="3">
    <source>
        <dbReference type="EMBL" id="GMI19225.1"/>
    </source>
</evidence>
<name>A0ABQ6M4I5_9STRA</name>
<evidence type="ECO:0000256" key="1">
    <source>
        <dbReference type="SAM" id="Coils"/>
    </source>
</evidence>
<dbReference type="Proteomes" id="UP001165060">
    <property type="component" value="Unassembled WGS sequence"/>
</dbReference>
<evidence type="ECO:0000313" key="4">
    <source>
        <dbReference type="Proteomes" id="UP001165060"/>
    </source>
</evidence>
<protein>
    <submittedName>
        <fullName evidence="3">Uncharacterized protein</fullName>
    </submittedName>
</protein>
<keyword evidence="1" id="KW-0175">Coiled coil</keyword>
<keyword evidence="4" id="KW-1185">Reference proteome</keyword>